<feature type="domain" description="N-acetyltransferase" evidence="2">
    <location>
        <begin position="88"/>
        <end position="226"/>
    </location>
</feature>
<accession>A0A0L0FCQ6</accession>
<dbReference type="GeneID" id="25914098"/>
<reference evidence="3 4" key="1">
    <citation type="submission" date="2011-02" db="EMBL/GenBank/DDBJ databases">
        <title>The Genome Sequence of Sphaeroforma arctica JP610.</title>
        <authorList>
            <consortium name="The Broad Institute Genome Sequencing Platform"/>
            <person name="Russ C."/>
            <person name="Cuomo C."/>
            <person name="Young S.K."/>
            <person name="Zeng Q."/>
            <person name="Gargeya S."/>
            <person name="Alvarado L."/>
            <person name="Berlin A."/>
            <person name="Chapman S.B."/>
            <person name="Chen Z."/>
            <person name="Freedman E."/>
            <person name="Gellesch M."/>
            <person name="Goldberg J."/>
            <person name="Griggs A."/>
            <person name="Gujja S."/>
            <person name="Heilman E."/>
            <person name="Heiman D."/>
            <person name="Howarth C."/>
            <person name="Mehta T."/>
            <person name="Neiman D."/>
            <person name="Pearson M."/>
            <person name="Roberts A."/>
            <person name="Saif S."/>
            <person name="Shea T."/>
            <person name="Shenoy N."/>
            <person name="Sisk P."/>
            <person name="Stolte C."/>
            <person name="Sykes S."/>
            <person name="White J."/>
            <person name="Yandava C."/>
            <person name="Burger G."/>
            <person name="Gray M.W."/>
            <person name="Holland P.W.H."/>
            <person name="King N."/>
            <person name="Lang F.B.F."/>
            <person name="Roger A.J."/>
            <person name="Ruiz-Trillo I."/>
            <person name="Haas B."/>
            <person name="Nusbaum C."/>
            <person name="Birren B."/>
        </authorList>
    </citation>
    <scope>NUCLEOTIDE SEQUENCE [LARGE SCALE GENOMIC DNA]</scope>
    <source>
        <strain evidence="3 4">JP610</strain>
    </source>
</reference>
<dbReference type="Pfam" id="PF13508">
    <property type="entry name" value="Acetyltransf_7"/>
    <property type="match status" value="1"/>
</dbReference>
<dbReference type="GO" id="GO:0005737">
    <property type="term" value="C:cytoplasm"/>
    <property type="evidence" value="ECO:0007669"/>
    <property type="project" value="TreeGrafter"/>
</dbReference>
<organism evidence="3 4">
    <name type="scientific">Sphaeroforma arctica JP610</name>
    <dbReference type="NCBI Taxonomy" id="667725"/>
    <lineage>
        <taxon>Eukaryota</taxon>
        <taxon>Ichthyosporea</taxon>
        <taxon>Ichthyophonida</taxon>
        <taxon>Sphaeroforma</taxon>
    </lineage>
</organism>
<dbReference type="CDD" id="cd04301">
    <property type="entry name" value="NAT_SF"/>
    <property type="match status" value="1"/>
</dbReference>
<name>A0A0L0FCQ6_9EUKA</name>
<dbReference type="InterPro" id="IPR000182">
    <property type="entry name" value="GNAT_dom"/>
</dbReference>
<feature type="region of interest" description="Disordered" evidence="1">
    <location>
        <begin position="273"/>
        <end position="312"/>
    </location>
</feature>
<sequence>MNCLTTLEFCRLHERPELYTYAASLLDTAWPRSYTARLVTFERSKDTLPCVYVYVRRYNEGTCEDSTRAASNELTSIENQPADRDTNVDAKLADIERLPQTESLVDEPNTNEAQTEEKNVHAPSTCTESEESGSATGKVLALAQVCFPHKPGQVVIQSVIVHPTLRGKGVGAALLGAVERDIHERNGVTRVHLSTTDKVWFYKRCGYKVVGLRMCMCMSECACSCEGELKDSCVVKGLTADQTPTLTSFGGNNPVTNVLCNSISGMKMSETNKHIASGTDNPIGTDKSPRFPPPPPTPPPPPPSVVAIKPNPDSTYITQTWMCKSLQDESEQTLCK</sequence>
<dbReference type="PANTHER" id="PTHR13538:SF4">
    <property type="entry name" value="N-ALPHA-ACETYLTRANSFERASE 80"/>
    <property type="match status" value="1"/>
</dbReference>
<dbReference type="AlphaFoldDB" id="A0A0L0FCQ6"/>
<feature type="compositionally biased region" description="Pro residues" evidence="1">
    <location>
        <begin position="290"/>
        <end position="304"/>
    </location>
</feature>
<dbReference type="OrthoDB" id="329272at2759"/>
<feature type="region of interest" description="Disordered" evidence="1">
    <location>
        <begin position="97"/>
        <end position="131"/>
    </location>
</feature>
<evidence type="ECO:0000313" key="3">
    <source>
        <dbReference type="EMBL" id="KNC73848.1"/>
    </source>
</evidence>
<evidence type="ECO:0000313" key="4">
    <source>
        <dbReference type="Proteomes" id="UP000054560"/>
    </source>
</evidence>
<dbReference type="Proteomes" id="UP000054560">
    <property type="component" value="Unassembled WGS sequence"/>
</dbReference>
<dbReference type="PROSITE" id="PS51186">
    <property type="entry name" value="GNAT"/>
    <property type="match status" value="1"/>
</dbReference>
<feature type="compositionally biased region" description="Polar residues" evidence="1">
    <location>
        <begin position="100"/>
        <end position="113"/>
    </location>
</feature>
<dbReference type="SUPFAM" id="SSF55729">
    <property type="entry name" value="Acyl-CoA N-acyltransferases (Nat)"/>
    <property type="match status" value="1"/>
</dbReference>
<gene>
    <name evidence="3" type="ORF">SARC_13594</name>
</gene>
<dbReference type="EMBL" id="KQ245077">
    <property type="protein sequence ID" value="KNC73848.1"/>
    <property type="molecule type" value="Genomic_DNA"/>
</dbReference>
<dbReference type="RefSeq" id="XP_014147750.1">
    <property type="nucleotide sequence ID" value="XM_014292275.1"/>
</dbReference>
<protein>
    <recommendedName>
        <fullName evidence="2">N-acetyltransferase domain-containing protein</fullName>
    </recommendedName>
</protein>
<feature type="compositionally biased region" description="Polar residues" evidence="1">
    <location>
        <begin position="122"/>
        <end position="131"/>
    </location>
</feature>
<dbReference type="PANTHER" id="PTHR13538">
    <property type="entry name" value="N-ACETYLTRANSFERASE 6"/>
    <property type="match status" value="1"/>
</dbReference>
<dbReference type="GO" id="GO:0008080">
    <property type="term" value="F:N-acetyltransferase activity"/>
    <property type="evidence" value="ECO:0007669"/>
    <property type="project" value="InterPro"/>
</dbReference>
<keyword evidence="4" id="KW-1185">Reference proteome</keyword>
<proteinExistence type="predicted"/>
<dbReference type="InterPro" id="IPR016181">
    <property type="entry name" value="Acyl_CoA_acyltransferase"/>
</dbReference>
<evidence type="ECO:0000259" key="2">
    <source>
        <dbReference type="PROSITE" id="PS51186"/>
    </source>
</evidence>
<feature type="compositionally biased region" description="Polar residues" evidence="1">
    <location>
        <begin position="68"/>
        <end position="79"/>
    </location>
</feature>
<evidence type="ECO:0000256" key="1">
    <source>
        <dbReference type="SAM" id="MobiDB-lite"/>
    </source>
</evidence>
<dbReference type="InterPro" id="IPR039840">
    <property type="entry name" value="NAA80"/>
</dbReference>
<dbReference type="GO" id="GO:1905502">
    <property type="term" value="F:acetyl-CoA binding"/>
    <property type="evidence" value="ECO:0007669"/>
    <property type="project" value="TreeGrafter"/>
</dbReference>
<dbReference type="Gene3D" id="3.40.630.30">
    <property type="match status" value="1"/>
</dbReference>
<feature type="region of interest" description="Disordered" evidence="1">
    <location>
        <begin position="65"/>
        <end position="84"/>
    </location>
</feature>